<keyword evidence="2" id="KW-1185">Reference proteome</keyword>
<dbReference type="Proteomes" id="UP000219453">
    <property type="component" value="Unassembled WGS sequence"/>
</dbReference>
<dbReference type="AlphaFoldDB" id="A0A285N0P6"/>
<evidence type="ECO:0000313" key="1">
    <source>
        <dbReference type="EMBL" id="SNZ03035.1"/>
    </source>
</evidence>
<keyword evidence="1" id="KW-0238">DNA-binding</keyword>
<organism evidence="1 2">
    <name type="scientific">Natronoarchaeum philippinense</name>
    <dbReference type="NCBI Taxonomy" id="558529"/>
    <lineage>
        <taxon>Archaea</taxon>
        <taxon>Methanobacteriati</taxon>
        <taxon>Methanobacteriota</taxon>
        <taxon>Stenosarchaea group</taxon>
        <taxon>Halobacteria</taxon>
        <taxon>Halobacteriales</taxon>
        <taxon>Natronoarchaeaceae</taxon>
    </lineage>
</organism>
<reference evidence="1 2" key="1">
    <citation type="submission" date="2017-09" db="EMBL/GenBank/DDBJ databases">
        <authorList>
            <person name="Ehlers B."/>
            <person name="Leendertz F.H."/>
        </authorList>
    </citation>
    <scope>NUCLEOTIDE SEQUENCE [LARGE SCALE GENOMIC DNA]</scope>
    <source>
        <strain evidence="1 2">DSM 27208</strain>
    </source>
</reference>
<accession>A0A285N0P6</accession>
<dbReference type="SUPFAM" id="SSF46785">
    <property type="entry name" value="Winged helix' DNA-binding domain"/>
    <property type="match status" value="1"/>
</dbReference>
<dbReference type="InterPro" id="IPR036390">
    <property type="entry name" value="WH_DNA-bd_sf"/>
</dbReference>
<gene>
    <name evidence="1" type="ORF">SAMN06269185_0175</name>
</gene>
<dbReference type="EMBL" id="OBEJ01000001">
    <property type="protein sequence ID" value="SNZ03035.1"/>
    <property type="molecule type" value="Genomic_DNA"/>
</dbReference>
<dbReference type="OrthoDB" id="224705at2157"/>
<proteinExistence type="predicted"/>
<sequence length="93" mass="10571">MTKFLQSGRRRDLCVLLADAGELSGQQLKTRLEAHYDEHLDPKSFYGTLDALVDSGFLDVRTEGLADRYSLTDGGRRRLDEHVAWVHEHVDAE</sequence>
<dbReference type="InterPro" id="IPR036388">
    <property type="entry name" value="WH-like_DNA-bd_sf"/>
</dbReference>
<dbReference type="GO" id="GO:0003677">
    <property type="term" value="F:DNA binding"/>
    <property type="evidence" value="ECO:0007669"/>
    <property type="project" value="UniProtKB-KW"/>
</dbReference>
<protein>
    <submittedName>
        <fullName evidence="1">DNA-binding transcriptional regulator, PadR family</fullName>
    </submittedName>
</protein>
<evidence type="ECO:0000313" key="2">
    <source>
        <dbReference type="Proteomes" id="UP000219453"/>
    </source>
</evidence>
<dbReference type="RefSeq" id="WP_097007234.1">
    <property type="nucleotide sequence ID" value="NZ_OBEJ01000001.1"/>
</dbReference>
<dbReference type="Gene3D" id="1.10.10.10">
    <property type="entry name" value="Winged helix-like DNA-binding domain superfamily/Winged helix DNA-binding domain"/>
    <property type="match status" value="1"/>
</dbReference>
<name>A0A285N0P6_NATPI</name>